<dbReference type="InterPro" id="IPR017452">
    <property type="entry name" value="GPCR_Rhodpsn_7TM"/>
</dbReference>
<keyword evidence="9" id="KW-1185">Reference proteome</keyword>
<keyword evidence="4 6" id="KW-0472">Membrane</keyword>
<dbReference type="GO" id="GO:0005886">
    <property type="term" value="C:plasma membrane"/>
    <property type="evidence" value="ECO:0007669"/>
    <property type="project" value="TreeGrafter"/>
</dbReference>
<evidence type="ECO:0000256" key="5">
    <source>
        <dbReference type="SAM" id="MobiDB-lite"/>
    </source>
</evidence>
<keyword evidence="3 6" id="KW-1133">Transmembrane helix</keyword>
<feature type="transmembrane region" description="Helical" evidence="6">
    <location>
        <begin position="47"/>
        <end position="78"/>
    </location>
</feature>
<evidence type="ECO:0000256" key="4">
    <source>
        <dbReference type="ARBA" id="ARBA00023136"/>
    </source>
</evidence>
<evidence type="ECO:0000313" key="8">
    <source>
        <dbReference type="EMBL" id="TKR88528.1"/>
    </source>
</evidence>
<dbReference type="PANTHER" id="PTHR46273">
    <property type="entry name" value="MYOSUPPRESSIN RECEPTOR 1, ISOFORM B-RELATED"/>
    <property type="match status" value="1"/>
</dbReference>
<feature type="region of interest" description="Disordered" evidence="5">
    <location>
        <begin position="401"/>
        <end position="446"/>
    </location>
</feature>
<reference evidence="8 9" key="2">
    <citation type="journal article" date="2019" name="G3 (Bethesda)">
        <title>Hybrid Assembly of the Genome of the Entomopathogenic Nematode Steinernema carpocapsae Identifies the X-Chromosome.</title>
        <authorList>
            <person name="Serra L."/>
            <person name="Macchietto M."/>
            <person name="Macias-Munoz A."/>
            <person name="McGill C.J."/>
            <person name="Rodriguez I.M."/>
            <person name="Rodriguez B."/>
            <person name="Murad R."/>
            <person name="Mortazavi A."/>
        </authorList>
    </citation>
    <scope>NUCLEOTIDE SEQUENCE [LARGE SCALE GENOMIC DNA]</scope>
    <source>
        <strain evidence="8 9">ALL</strain>
    </source>
</reference>
<dbReference type="AlphaFoldDB" id="A0A4U5NY70"/>
<dbReference type="GO" id="GO:0008528">
    <property type="term" value="F:G protein-coupled peptide receptor activity"/>
    <property type="evidence" value="ECO:0007669"/>
    <property type="project" value="InterPro"/>
</dbReference>
<dbReference type="Gene3D" id="1.20.1070.10">
    <property type="entry name" value="Rhodopsin 7-helix transmembrane proteins"/>
    <property type="match status" value="1"/>
</dbReference>
<evidence type="ECO:0000256" key="6">
    <source>
        <dbReference type="SAM" id="Phobius"/>
    </source>
</evidence>
<evidence type="ECO:0000256" key="2">
    <source>
        <dbReference type="ARBA" id="ARBA00022692"/>
    </source>
</evidence>
<feature type="transmembrane region" description="Helical" evidence="6">
    <location>
        <begin position="162"/>
        <end position="184"/>
    </location>
</feature>
<feature type="domain" description="G-protein coupled receptors family 1 profile" evidence="7">
    <location>
        <begin position="1"/>
        <end position="322"/>
    </location>
</feature>
<evidence type="ECO:0000259" key="7">
    <source>
        <dbReference type="PROSITE" id="PS50262"/>
    </source>
</evidence>
<accession>A0A4U5NY70</accession>
<evidence type="ECO:0000313" key="9">
    <source>
        <dbReference type="Proteomes" id="UP000298663"/>
    </source>
</evidence>
<gene>
    <name evidence="8" type="ORF">L596_012756</name>
</gene>
<organism evidence="8 9">
    <name type="scientific">Steinernema carpocapsae</name>
    <name type="common">Entomopathogenic nematode</name>
    <dbReference type="NCBI Taxonomy" id="34508"/>
    <lineage>
        <taxon>Eukaryota</taxon>
        <taxon>Metazoa</taxon>
        <taxon>Ecdysozoa</taxon>
        <taxon>Nematoda</taxon>
        <taxon>Chromadorea</taxon>
        <taxon>Rhabditida</taxon>
        <taxon>Tylenchina</taxon>
        <taxon>Panagrolaimomorpha</taxon>
        <taxon>Strongyloidoidea</taxon>
        <taxon>Steinernematidae</taxon>
        <taxon>Steinernema</taxon>
    </lineage>
</organism>
<dbReference type="CDD" id="cd14978">
    <property type="entry name" value="7tmA_FMRFamide_R-like"/>
    <property type="match status" value="1"/>
</dbReference>
<name>A0A4U5NY70_STECR</name>
<dbReference type="EMBL" id="AZBU02000003">
    <property type="protein sequence ID" value="TKR88528.1"/>
    <property type="molecule type" value="Genomic_DNA"/>
</dbReference>
<dbReference type="InterPro" id="IPR019427">
    <property type="entry name" value="7TM_GPCR_serpentine_rcpt_Srw"/>
</dbReference>
<feature type="transmembrane region" description="Helical" evidence="6">
    <location>
        <begin position="267"/>
        <end position="291"/>
    </location>
</feature>
<dbReference type="PROSITE" id="PS50262">
    <property type="entry name" value="G_PROTEIN_RECEP_F1_2"/>
    <property type="match status" value="1"/>
</dbReference>
<sequence length="446" mass="50145">MRTPVNMVLTAMACCDTVVLFSNLVYTTHYTFVAFADCHPRHWSYNWAMFLIAHAHLSLVGHSSSVWLSVMLGLIRFLTLENRKKTASNHRNIGLNHSYCAIALVLISVTIFNAPNFLTYQIIELRLNETCNSVDETVRFAPAYVPGVSDMAIYWNCLVFRLAFWISGIVFKIIPSIALCFFAYRLSKVLKEVKNNRMKLLKGSRVGNHSGTHIGNGTTSLMNNGAEVSQSHRGSCRSLHSNNNHRTNSIRVHNRTSDRTDRTTRMLIMIVVVNVVTETPQGVMAILSGFLAEEYRRHVYNNLGDILDLLSLCGACTTFIIYCTMSGQFRTEFRRVCFPTKCSSWLAKRLRAASHTSVLTKTTYLNANIHSTCNDLNNVSERSITMTVVGSNASVRKFYPNEAMAQSNSEEQPSGVSVEEESPKKEEFSTTETMDEATELLEDVQV</sequence>
<feature type="compositionally biased region" description="Acidic residues" evidence="5">
    <location>
        <begin position="433"/>
        <end position="446"/>
    </location>
</feature>
<proteinExistence type="predicted"/>
<dbReference type="STRING" id="34508.A0A4U5NY70"/>
<dbReference type="InterPro" id="IPR053219">
    <property type="entry name" value="GPCR_Dmsr-1"/>
</dbReference>
<keyword evidence="2 6" id="KW-0812">Transmembrane</keyword>
<dbReference type="OrthoDB" id="5864054at2759"/>
<evidence type="ECO:0000256" key="1">
    <source>
        <dbReference type="ARBA" id="ARBA00004370"/>
    </source>
</evidence>
<comment type="caution">
    <text evidence="8">The sequence shown here is derived from an EMBL/GenBank/DDBJ whole genome shotgun (WGS) entry which is preliminary data.</text>
</comment>
<reference evidence="8 9" key="1">
    <citation type="journal article" date="2015" name="Genome Biol.">
        <title>Comparative genomics of Steinernema reveals deeply conserved gene regulatory networks.</title>
        <authorList>
            <person name="Dillman A.R."/>
            <person name="Macchietto M."/>
            <person name="Porter C.F."/>
            <person name="Rogers A."/>
            <person name="Williams B."/>
            <person name="Antoshechkin I."/>
            <person name="Lee M.M."/>
            <person name="Goodwin Z."/>
            <person name="Lu X."/>
            <person name="Lewis E.E."/>
            <person name="Goodrich-Blair H."/>
            <person name="Stock S.P."/>
            <person name="Adams B.J."/>
            <person name="Sternberg P.W."/>
            <person name="Mortazavi A."/>
        </authorList>
    </citation>
    <scope>NUCLEOTIDE SEQUENCE [LARGE SCALE GENOMIC DNA]</scope>
    <source>
        <strain evidence="8 9">ALL</strain>
    </source>
</reference>
<dbReference type="SUPFAM" id="SSF81321">
    <property type="entry name" value="Family A G protein-coupled receptor-like"/>
    <property type="match status" value="1"/>
</dbReference>
<dbReference type="Proteomes" id="UP000298663">
    <property type="component" value="Unassembled WGS sequence"/>
</dbReference>
<dbReference type="Pfam" id="PF10324">
    <property type="entry name" value="7TM_GPCR_Srw"/>
    <property type="match status" value="2"/>
</dbReference>
<feature type="transmembrane region" description="Helical" evidence="6">
    <location>
        <begin position="7"/>
        <end position="27"/>
    </location>
</feature>
<evidence type="ECO:0000256" key="3">
    <source>
        <dbReference type="ARBA" id="ARBA00022989"/>
    </source>
</evidence>
<feature type="transmembrane region" description="Helical" evidence="6">
    <location>
        <begin position="99"/>
        <end position="118"/>
    </location>
</feature>
<feature type="transmembrane region" description="Helical" evidence="6">
    <location>
        <begin position="306"/>
        <end position="325"/>
    </location>
</feature>
<protein>
    <recommendedName>
        <fullName evidence="7">G-protein coupled receptors family 1 profile domain-containing protein</fullName>
    </recommendedName>
</protein>
<comment type="subcellular location">
    <subcellularLocation>
        <location evidence="1">Membrane</location>
    </subcellularLocation>
</comment>
<dbReference type="PANTHER" id="PTHR46273:SF14">
    <property type="entry name" value="G-PROTEIN COUPLED RECEPTOR DMSR-1"/>
    <property type="match status" value="1"/>
</dbReference>